<reference evidence="2 3" key="1">
    <citation type="submission" date="2017-05" db="EMBL/GenBank/DDBJ databases">
        <title>Thiocyanate degradation by Thiohalobacter thiocyanaticus FOKN1.</title>
        <authorList>
            <person name="Oshiki M."/>
            <person name="Fukushima T."/>
            <person name="Kawano S."/>
            <person name="Nakagawa J."/>
        </authorList>
    </citation>
    <scope>NUCLEOTIDE SEQUENCE [LARGE SCALE GENOMIC DNA]</scope>
    <source>
        <strain evidence="2 3">FOKN1</strain>
    </source>
</reference>
<sequence>MTRLFQSLQSLALATGMAFLAIPLLASAEVPRPDIPEANARYSEAQGCVEPTEEMRKNHMEYILHQRDETMRRGVRTKQYSLEECINCHVPKPESGKVVRSDSKEHFCSSCHSYAAVKIDCFSCHRDTPMPDADTTMHRLGSGKAHHFTGTEAELTADALRAVTEEGLQ</sequence>
<dbReference type="InterPro" id="IPR036280">
    <property type="entry name" value="Multihaem_cyt_sf"/>
</dbReference>
<dbReference type="OrthoDB" id="9790557at2"/>
<dbReference type="RefSeq" id="WP_157745591.1">
    <property type="nucleotide sequence ID" value="NZ_AP018052.1"/>
</dbReference>
<proteinExistence type="predicted"/>
<evidence type="ECO:0000313" key="3">
    <source>
        <dbReference type="Proteomes" id="UP000218765"/>
    </source>
</evidence>
<feature type="signal peptide" evidence="1">
    <location>
        <begin position="1"/>
        <end position="28"/>
    </location>
</feature>
<evidence type="ECO:0000313" key="2">
    <source>
        <dbReference type="EMBL" id="BAZ94334.1"/>
    </source>
</evidence>
<dbReference type="EMBL" id="AP018052">
    <property type="protein sequence ID" value="BAZ94334.1"/>
    <property type="molecule type" value="Genomic_DNA"/>
</dbReference>
<dbReference type="SUPFAM" id="SSF48695">
    <property type="entry name" value="Multiheme cytochromes"/>
    <property type="match status" value="1"/>
</dbReference>
<accession>A0A1Z4VT07</accession>
<protein>
    <submittedName>
        <fullName evidence="2">Sulfur oxidation protein DsrJ</fullName>
    </submittedName>
</protein>
<name>A0A1Z4VT07_9GAMM</name>
<dbReference type="AlphaFoldDB" id="A0A1Z4VT07"/>
<keyword evidence="1" id="KW-0732">Signal</keyword>
<dbReference type="Proteomes" id="UP000218765">
    <property type="component" value="Chromosome"/>
</dbReference>
<dbReference type="KEGG" id="ttc:FOKN1_1954"/>
<gene>
    <name evidence="2" type="ORF">FOKN1_1954</name>
</gene>
<evidence type="ECO:0000256" key="1">
    <source>
        <dbReference type="SAM" id="SignalP"/>
    </source>
</evidence>
<organism evidence="2 3">
    <name type="scientific">Thiohalobacter thiocyanaticus</name>
    <dbReference type="NCBI Taxonomy" id="585455"/>
    <lineage>
        <taxon>Bacteria</taxon>
        <taxon>Pseudomonadati</taxon>
        <taxon>Pseudomonadota</taxon>
        <taxon>Gammaproteobacteria</taxon>
        <taxon>Thiohalobacterales</taxon>
        <taxon>Thiohalobacteraceae</taxon>
        <taxon>Thiohalobacter</taxon>
    </lineage>
</organism>
<keyword evidence="3" id="KW-1185">Reference proteome</keyword>
<feature type="chain" id="PRO_5013391963" evidence="1">
    <location>
        <begin position="29"/>
        <end position="169"/>
    </location>
</feature>
<dbReference type="Gene3D" id="3.90.10.10">
    <property type="entry name" value="Cytochrome C3"/>
    <property type="match status" value="1"/>
</dbReference>